<keyword evidence="3" id="KW-0378">Hydrolase</keyword>
<dbReference type="InterPro" id="IPR036416">
    <property type="entry name" value="Pept_tRNA_hydro_sf"/>
</dbReference>
<dbReference type="STRING" id="13370.A0A448YJN7"/>
<dbReference type="GO" id="GO:0004045">
    <property type="term" value="F:peptidyl-tRNA hydrolase activity"/>
    <property type="evidence" value="ECO:0007669"/>
    <property type="project" value="UniProtKB-EC"/>
</dbReference>
<dbReference type="AlphaFoldDB" id="A0A448YJN7"/>
<keyword evidence="7" id="KW-1185">Reference proteome</keyword>
<evidence type="ECO:0000256" key="3">
    <source>
        <dbReference type="ARBA" id="ARBA00022801"/>
    </source>
</evidence>
<evidence type="ECO:0000256" key="4">
    <source>
        <dbReference type="ARBA" id="ARBA00022884"/>
    </source>
</evidence>
<sequence>MTVSTARLDRGRLARKDPEKSPLILVSSIGNPSPRYDGTRHSVGHYILEKYCDTHGFNGVSTLGRYEFRTDSTSPLLFYHNQGYMNVSGDNLARPWLEVMMEAESRDMNPVLVVISDELDIDVGKMKVRKQTSSARGHNGLRSIQSVIGGGYTSIKVGIGRANGSKDPDVVAKYVLSKFSPAQLEVLDGQVMEEFSRVMDRMVRGKYIYE</sequence>
<dbReference type="GO" id="GO:0000049">
    <property type="term" value="F:tRNA binding"/>
    <property type="evidence" value="ECO:0007669"/>
    <property type="project" value="UniProtKB-KW"/>
</dbReference>
<name>A0A448YJN7_BRENA</name>
<dbReference type="EMBL" id="CAACVR010000010">
    <property type="protein sequence ID" value="VEU21120.1"/>
    <property type="molecule type" value="Genomic_DNA"/>
</dbReference>
<dbReference type="InParanoid" id="A0A448YJN7"/>
<keyword evidence="4" id="KW-0694">RNA-binding</keyword>
<evidence type="ECO:0000256" key="1">
    <source>
        <dbReference type="ARBA" id="ARBA00013260"/>
    </source>
</evidence>
<evidence type="ECO:0000313" key="6">
    <source>
        <dbReference type="EMBL" id="VEU21120.1"/>
    </source>
</evidence>
<dbReference type="PANTHER" id="PTHR17224">
    <property type="entry name" value="PEPTIDYL-TRNA HYDROLASE"/>
    <property type="match status" value="1"/>
</dbReference>
<dbReference type="Gene3D" id="3.40.50.1470">
    <property type="entry name" value="Peptidyl-tRNA hydrolase"/>
    <property type="match status" value="1"/>
</dbReference>
<dbReference type="Proteomes" id="UP000290900">
    <property type="component" value="Unassembled WGS sequence"/>
</dbReference>
<dbReference type="SUPFAM" id="SSF53178">
    <property type="entry name" value="Peptidyl-tRNA hydrolase-like"/>
    <property type="match status" value="1"/>
</dbReference>
<dbReference type="FunCoup" id="A0A448YJN7">
    <property type="interactions" value="111"/>
</dbReference>
<organism evidence="6 7">
    <name type="scientific">Brettanomyces naardenensis</name>
    <name type="common">Yeast</name>
    <dbReference type="NCBI Taxonomy" id="13370"/>
    <lineage>
        <taxon>Eukaryota</taxon>
        <taxon>Fungi</taxon>
        <taxon>Dikarya</taxon>
        <taxon>Ascomycota</taxon>
        <taxon>Saccharomycotina</taxon>
        <taxon>Pichiomycetes</taxon>
        <taxon>Pichiales</taxon>
        <taxon>Pichiaceae</taxon>
        <taxon>Brettanomyces</taxon>
    </lineage>
</organism>
<dbReference type="PROSITE" id="PS01196">
    <property type="entry name" value="PEPT_TRNA_HYDROL_2"/>
    <property type="match status" value="1"/>
</dbReference>
<dbReference type="Pfam" id="PF01195">
    <property type="entry name" value="Pept_tRNA_hydro"/>
    <property type="match status" value="1"/>
</dbReference>
<dbReference type="PANTHER" id="PTHR17224:SF1">
    <property type="entry name" value="PEPTIDYL-TRNA HYDROLASE"/>
    <property type="match status" value="1"/>
</dbReference>
<evidence type="ECO:0000313" key="7">
    <source>
        <dbReference type="Proteomes" id="UP000290900"/>
    </source>
</evidence>
<gene>
    <name evidence="6" type="ORF">BRENAR_LOCUS1855</name>
</gene>
<dbReference type="OrthoDB" id="1711136at2759"/>
<comment type="similarity">
    <text evidence="5">Belongs to the PTH family.</text>
</comment>
<dbReference type="InterPro" id="IPR018171">
    <property type="entry name" value="Pept_tRNA_hydro_CS"/>
</dbReference>
<protein>
    <recommendedName>
        <fullName evidence="1">peptidyl-tRNA hydrolase</fullName>
        <ecNumber evidence="1">3.1.1.29</ecNumber>
    </recommendedName>
</protein>
<dbReference type="EC" id="3.1.1.29" evidence="1"/>
<dbReference type="InterPro" id="IPR001328">
    <property type="entry name" value="Pept_tRNA_hydro"/>
</dbReference>
<keyword evidence="2" id="KW-0820">tRNA-binding</keyword>
<dbReference type="NCBIfam" id="TIGR00447">
    <property type="entry name" value="pth"/>
    <property type="match status" value="1"/>
</dbReference>
<reference evidence="6 7" key="1">
    <citation type="submission" date="2018-12" db="EMBL/GenBank/DDBJ databases">
        <authorList>
            <person name="Tiukova I."/>
            <person name="Dainat J."/>
        </authorList>
    </citation>
    <scope>NUCLEOTIDE SEQUENCE [LARGE SCALE GENOMIC DNA]</scope>
</reference>
<evidence type="ECO:0000256" key="2">
    <source>
        <dbReference type="ARBA" id="ARBA00022555"/>
    </source>
</evidence>
<accession>A0A448YJN7</accession>
<proteinExistence type="inferred from homology"/>
<evidence type="ECO:0000256" key="5">
    <source>
        <dbReference type="ARBA" id="ARBA00038063"/>
    </source>
</evidence>